<evidence type="ECO:0000256" key="8">
    <source>
        <dbReference type="SAM" id="MobiDB-lite"/>
    </source>
</evidence>
<comment type="function">
    <text evidence="7">Component of the NuA4 histone acetyltransferase complex which is involved in transcriptional activation of selected genes principally by acetylation of nucleosomal histone H4 and H2A. The NuA4 complex is also involved in DNA repair.</text>
</comment>
<dbReference type="HOGENOM" id="CLU_050564_2_0_1"/>
<evidence type="ECO:0000256" key="4">
    <source>
        <dbReference type="ARBA" id="ARBA00023015"/>
    </source>
</evidence>
<name>W9YZA3_9EURO</name>
<feature type="compositionally biased region" description="Basic residues" evidence="8">
    <location>
        <begin position="230"/>
        <end position="249"/>
    </location>
</feature>
<dbReference type="PANTHER" id="PTHR13581:SF5">
    <property type="entry name" value="MRG_MORF4L-BINDING PROTEIN"/>
    <property type="match status" value="1"/>
</dbReference>
<comment type="subcellular location">
    <subcellularLocation>
        <location evidence="1">Nucleus</location>
    </subcellularLocation>
</comment>
<reference evidence="9 10" key="1">
    <citation type="submission" date="2013-03" db="EMBL/GenBank/DDBJ databases">
        <title>The Genome Sequence of Capronia coronata CBS 617.96.</title>
        <authorList>
            <consortium name="The Broad Institute Genomics Platform"/>
            <person name="Cuomo C."/>
            <person name="de Hoog S."/>
            <person name="Gorbushina A."/>
            <person name="Walker B."/>
            <person name="Young S.K."/>
            <person name="Zeng Q."/>
            <person name="Gargeya S."/>
            <person name="Fitzgerald M."/>
            <person name="Haas B."/>
            <person name="Abouelleil A."/>
            <person name="Allen A.W."/>
            <person name="Alvarado L."/>
            <person name="Arachchi H.M."/>
            <person name="Berlin A.M."/>
            <person name="Chapman S.B."/>
            <person name="Gainer-Dewar J."/>
            <person name="Goldberg J."/>
            <person name="Griggs A."/>
            <person name="Gujja S."/>
            <person name="Hansen M."/>
            <person name="Howarth C."/>
            <person name="Imamovic A."/>
            <person name="Ireland A."/>
            <person name="Larimer J."/>
            <person name="McCowan C."/>
            <person name="Murphy C."/>
            <person name="Pearson M."/>
            <person name="Poon T.W."/>
            <person name="Priest M."/>
            <person name="Roberts A."/>
            <person name="Saif S."/>
            <person name="Shea T."/>
            <person name="Sisk P."/>
            <person name="Sykes S."/>
            <person name="Wortman J."/>
            <person name="Nusbaum C."/>
            <person name="Birren B."/>
        </authorList>
    </citation>
    <scope>NUCLEOTIDE SEQUENCE [LARGE SCALE GENOMIC DNA]</scope>
    <source>
        <strain evidence="9 10">CBS 617.96</strain>
    </source>
</reference>
<comment type="caution">
    <text evidence="9">The sequence shown here is derived from an EMBL/GenBank/DDBJ whole genome shotgun (WGS) entry which is preliminary data.</text>
</comment>
<evidence type="ECO:0000256" key="6">
    <source>
        <dbReference type="ARBA" id="ARBA00023242"/>
    </source>
</evidence>
<feature type="compositionally biased region" description="Basic and acidic residues" evidence="8">
    <location>
        <begin position="131"/>
        <end position="144"/>
    </location>
</feature>
<keyword evidence="4" id="KW-0805">Transcription regulation</keyword>
<dbReference type="PANTHER" id="PTHR13581">
    <property type="entry name" value="MRG-BINDING PROTEIN"/>
    <property type="match status" value="1"/>
</dbReference>
<evidence type="ECO:0000256" key="1">
    <source>
        <dbReference type="ARBA" id="ARBA00004123"/>
    </source>
</evidence>
<dbReference type="Proteomes" id="UP000019484">
    <property type="component" value="Unassembled WGS sequence"/>
</dbReference>
<keyword evidence="6" id="KW-0539">Nucleus</keyword>
<feature type="compositionally biased region" description="Acidic residues" evidence="8">
    <location>
        <begin position="194"/>
        <end position="223"/>
    </location>
</feature>
<dbReference type="RefSeq" id="XP_007719239.1">
    <property type="nucleotide sequence ID" value="XM_007721049.1"/>
</dbReference>
<protein>
    <submittedName>
        <fullName evidence="9">MRG-binding protein</fullName>
    </submittedName>
</protein>
<accession>W9YZA3</accession>
<dbReference type="GeneID" id="19155038"/>
<feature type="region of interest" description="Disordered" evidence="8">
    <location>
        <begin position="122"/>
        <end position="249"/>
    </location>
</feature>
<gene>
    <name evidence="9" type="ORF">A1O1_00128</name>
</gene>
<dbReference type="GO" id="GO:0006325">
    <property type="term" value="P:chromatin organization"/>
    <property type="evidence" value="ECO:0007669"/>
    <property type="project" value="UniProtKB-KW"/>
</dbReference>
<keyword evidence="10" id="KW-1185">Reference proteome</keyword>
<dbReference type="OrthoDB" id="5595141at2759"/>
<dbReference type="GO" id="GO:0005634">
    <property type="term" value="C:nucleus"/>
    <property type="evidence" value="ECO:0007669"/>
    <property type="project" value="UniProtKB-SubCell"/>
</dbReference>
<proteinExistence type="inferred from homology"/>
<dbReference type="Pfam" id="PF07904">
    <property type="entry name" value="Eaf7"/>
    <property type="match status" value="1"/>
</dbReference>
<comment type="similarity">
    <text evidence="2">Belongs to the EAF7 family.</text>
</comment>
<organism evidence="9 10">
    <name type="scientific">Capronia coronata CBS 617.96</name>
    <dbReference type="NCBI Taxonomy" id="1182541"/>
    <lineage>
        <taxon>Eukaryota</taxon>
        <taxon>Fungi</taxon>
        <taxon>Dikarya</taxon>
        <taxon>Ascomycota</taxon>
        <taxon>Pezizomycotina</taxon>
        <taxon>Eurotiomycetes</taxon>
        <taxon>Chaetothyriomycetidae</taxon>
        <taxon>Chaetothyriales</taxon>
        <taxon>Herpotrichiellaceae</taxon>
        <taxon>Capronia</taxon>
    </lineage>
</organism>
<dbReference type="InterPro" id="IPR012423">
    <property type="entry name" value="Eaf7/MRGBP"/>
</dbReference>
<dbReference type="eggNOG" id="KOG4051">
    <property type="taxonomic scope" value="Eukaryota"/>
</dbReference>
<dbReference type="GO" id="GO:0006357">
    <property type="term" value="P:regulation of transcription by RNA polymerase II"/>
    <property type="evidence" value="ECO:0007669"/>
    <property type="project" value="TreeGrafter"/>
</dbReference>
<evidence type="ECO:0000256" key="7">
    <source>
        <dbReference type="ARBA" id="ARBA00025178"/>
    </source>
</evidence>
<evidence type="ECO:0000313" key="9">
    <source>
        <dbReference type="EMBL" id="EXJ95010.1"/>
    </source>
</evidence>
<evidence type="ECO:0000256" key="2">
    <source>
        <dbReference type="ARBA" id="ARBA00007117"/>
    </source>
</evidence>
<dbReference type="STRING" id="1182541.W9YZA3"/>
<dbReference type="AlphaFoldDB" id="W9YZA3"/>
<sequence length="249" mass="28462">MTSTTSTKSEFDTSLWTDDQESALLQAIVRWKPVGMHKHFRMIAIRESLLNQGVINPEDSHTSMAGIWRKLETLYDLAKLDEREDSIIDGLEDGTKGQSYWREFELPREDFEEMMWQRRLCPDGMSSPAVSRRESTVADTDEPRSSPVPGPTRGSTRATRGGRRGGRLSRLQNEIETDRSSRRTSKAASVAEDQATEDADEEEEDQESEAEEEEEEEESEGPEEGEKKNPAKRTRRGGRRSRGRRGRRR</sequence>
<evidence type="ECO:0000256" key="5">
    <source>
        <dbReference type="ARBA" id="ARBA00023163"/>
    </source>
</evidence>
<dbReference type="GO" id="GO:0035267">
    <property type="term" value="C:NuA4 histone acetyltransferase complex"/>
    <property type="evidence" value="ECO:0007669"/>
    <property type="project" value="TreeGrafter"/>
</dbReference>
<keyword evidence="5" id="KW-0804">Transcription</keyword>
<evidence type="ECO:0000256" key="3">
    <source>
        <dbReference type="ARBA" id="ARBA00022853"/>
    </source>
</evidence>
<keyword evidence="3" id="KW-0156">Chromatin regulator</keyword>
<dbReference type="EMBL" id="AMWN01000001">
    <property type="protein sequence ID" value="EXJ95010.1"/>
    <property type="molecule type" value="Genomic_DNA"/>
</dbReference>
<evidence type="ECO:0000313" key="10">
    <source>
        <dbReference type="Proteomes" id="UP000019484"/>
    </source>
</evidence>